<dbReference type="PANTHER" id="PTHR12145:SF36">
    <property type="entry name" value="MANNAN ENDO-1,6-ALPHA-MANNOSIDASE DCW1"/>
    <property type="match status" value="1"/>
</dbReference>
<accession>A0A1Z5SNF4</accession>
<keyword evidence="8" id="KW-0325">Glycoprotein</keyword>
<dbReference type="InterPro" id="IPR014480">
    <property type="entry name" value="Mannan-1_6-alpha_mannosidase"/>
</dbReference>
<evidence type="ECO:0000313" key="14">
    <source>
        <dbReference type="EMBL" id="OTA22343.1"/>
    </source>
</evidence>
<dbReference type="STRING" id="1157616.A0A1Z5SNF4"/>
<dbReference type="GO" id="GO:0016052">
    <property type="term" value="P:carbohydrate catabolic process"/>
    <property type="evidence" value="ECO:0007669"/>
    <property type="project" value="InterPro"/>
</dbReference>
<protein>
    <recommendedName>
        <fullName evidence="4 10">Mannan endo-1,6-alpha-mannosidase</fullName>
        <ecNumber evidence="4 10">3.2.1.101</ecNumber>
    </recommendedName>
</protein>
<dbReference type="FunFam" id="1.50.10.20:FF:000006">
    <property type="entry name" value="Mannan endo-1,6-alpha-mannosidase"/>
    <property type="match status" value="1"/>
</dbReference>
<feature type="signal peptide" evidence="13">
    <location>
        <begin position="1"/>
        <end position="20"/>
    </location>
</feature>
<organism evidence="14 15">
    <name type="scientific">Hortaea werneckii EXF-2000</name>
    <dbReference type="NCBI Taxonomy" id="1157616"/>
    <lineage>
        <taxon>Eukaryota</taxon>
        <taxon>Fungi</taxon>
        <taxon>Dikarya</taxon>
        <taxon>Ascomycota</taxon>
        <taxon>Pezizomycotina</taxon>
        <taxon>Dothideomycetes</taxon>
        <taxon>Dothideomycetidae</taxon>
        <taxon>Mycosphaerellales</taxon>
        <taxon>Teratosphaeriaceae</taxon>
        <taxon>Hortaea</taxon>
    </lineage>
</organism>
<dbReference type="SUPFAM" id="SSF48208">
    <property type="entry name" value="Six-hairpin glycosidases"/>
    <property type="match status" value="1"/>
</dbReference>
<evidence type="ECO:0000256" key="4">
    <source>
        <dbReference type="ARBA" id="ARBA00012350"/>
    </source>
</evidence>
<dbReference type="Gene3D" id="1.50.10.20">
    <property type="match status" value="1"/>
</dbReference>
<dbReference type="GO" id="GO:0009272">
    <property type="term" value="P:fungal-type cell wall biogenesis"/>
    <property type="evidence" value="ECO:0007669"/>
    <property type="project" value="TreeGrafter"/>
</dbReference>
<keyword evidence="12" id="KW-1133">Transmembrane helix</keyword>
<dbReference type="GO" id="GO:0012505">
    <property type="term" value="C:endomembrane system"/>
    <property type="evidence" value="ECO:0007669"/>
    <property type="project" value="UniProtKB-SubCell"/>
</dbReference>
<keyword evidence="7 12" id="KW-0472">Membrane</keyword>
<dbReference type="AlphaFoldDB" id="A0A1Z5SNF4"/>
<dbReference type="GO" id="GO:0008496">
    <property type="term" value="F:mannan endo-1,6-alpha-mannosidase activity"/>
    <property type="evidence" value="ECO:0007669"/>
    <property type="project" value="UniProtKB-UniRule"/>
</dbReference>
<feature type="chain" id="PRO_5012961534" description="Mannan endo-1,6-alpha-mannosidase" evidence="13">
    <location>
        <begin position="21"/>
        <end position="452"/>
    </location>
</feature>
<dbReference type="Pfam" id="PF03663">
    <property type="entry name" value="Glyco_hydro_76"/>
    <property type="match status" value="1"/>
</dbReference>
<keyword evidence="5 13" id="KW-0732">Signal</keyword>
<comment type="similarity">
    <text evidence="3 10">Belongs to the glycosyl hydrolase 76 family.</text>
</comment>
<dbReference type="OrthoDB" id="4187847at2759"/>
<dbReference type="InterPro" id="IPR008928">
    <property type="entry name" value="6-hairpin_glycosidase_sf"/>
</dbReference>
<evidence type="ECO:0000256" key="9">
    <source>
        <dbReference type="ARBA" id="ARBA00023295"/>
    </source>
</evidence>
<proteinExistence type="inferred from homology"/>
<gene>
    <name evidence="14" type="ORF">BTJ68_15209</name>
</gene>
<keyword evidence="15" id="KW-1185">Reference proteome</keyword>
<keyword evidence="9 10" id="KW-0326">Glycosidase</keyword>
<comment type="catalytic activity">
    <reaction evidence="1 10">
        <text>Random hydrolysis of (1-&gt;6)-alpha-D-mannosidic linkages in unbranched (1-&gt;6)-mannans.</text>
        <dbReference type="EC" id="3.2.1.101"/>
    </reaction>
</comment>
<evidence type="ECO:0000256" key="2">
    <source>
        <dbReference type="ARBA" id="ARBA00004308"/>
    </source>
</evidence>
<dbReference type="FunCoup" id="A0A1Z5SNF4">
    <property type="interactions" value="44"/>
</dbReference>
<comment type="subcellular location">
    <subcellularLocation>
        <location evidence="2">Endomembrane system</location>
    </subcellularLocation>
</comment>
<feature type="region of interest" description="Disordered" evidence="11">
    <location>
        <begin position="393"/>
        <end position="427"/>
    </location>
</feature>
<dbReference type="EMBL" id="MUNK01000379">
    <property type="protein sequence ID" value="OTA22343.1"/>
    <property type="molecule type" value="Genomic_DNA"/>
</dbReference>
<evidence type="ECO:0000256" key="5">
    <source>
        <dbReference type="ARBA" id="ARBA00022729"/>
    </source>
</evidence>
<sequence length="452" mass="49376">MRLHTTAAAALLATAGITNAVELNIDDEESVKQAAKTIAYGMVKYYSGNESGQVPGLLPQPYYWWEAGAMFGALIDYWYYTGDETWNDITSQAMLFQTGPEANYMPPNQTKSLGNDDQAFWGMAAMSAAEQKFPNPPDDQPQWLALAQAVFNSQALRWNNETCGGGLKWQIFTFNNGYNYKNSISNGAFFNLAARLGFYTKNETYLEWADTMFEWTRAIGLMDQNYLVYDGSDDNINCTNLNHYQWSYNAGVYLLGAAVMWNVTEDNPTRQAEWETHVRGIIKGASVFFKDSIMYEVACEPQMNCNTDQQSFKAYLSRWMAASTKFAPFVYDLVTPNLQASAQAAAQSCSGGDDGVTCGTRWTTGGWDNTWGVGQQMNALEVVQGMLIQKASGPVSNETGGISRGDPSAGTGGDSAPGTPTSQITTGDKAGAGILTAVILIGLLGGAWWMIA</sequence>
<evidence type="ECO:0000313" key="15">
    <source>
        <dbReference type="Proteomes" id="UP000194280"/>
    </source>
</evidence>
<dbReference type="InParanoid" id="A0A1Z5SNF4"/>
<evidence type="ECO:0000256" key="3">
    <source>
        <dbReference type="ARBA" id="ARBA00009699"/>
    </source>
</evidence>
<dbReference type="PANTHER" id="PTHR12145">
    <property type="entry name" value="MANNAN ENDO-1,6-ALPHA-MANNOSIDASE DCW1"/>
    <property type="match status" value="1"/>
</dbReference>
<keyword evidence="12" id="KW-0812">Transmembrane</keyword>
<dbReference type="EC" id="3.2.1.101" evidence="4 10"/>
<evidence type="ECO:0000256" key="8">
    <source>
        <dbReference type="ARBA" id="ARBA00023180"/>
    </source>
</evidence>
<evidence type="ECO:0000256" key="6">
    <source>
        <dbReference type="ARBA" id="ARBA00022801"/>
    </source>
</evidence>
<evidence type="ECO:0000256" key="11">
    <source>
        <dbReference type="SAM" id="MobiDB-lite"/>
    </source>
</evidence>
<feature type="transmembrane region" description="Helical" evidence="12">
    <location>
        <begin position="430"/>
        <end position="451"/>
    </location>
</feature>
<dbReference type="PIRSF" id="PIRSF016302">
    <property type="entry name" value="Man_a_manosd"/>
    <property type="match status" value="1"/>
</dbReference>
<dbReference type="Proteomes" id="UP000194280">
    <property type="component" value="Unassembled WGS sequence"/>
</dbReference>
<evidence type="ECO:0000256" key="12">
    <source>
        <dbReference type="SAM" id="Phobius"/>
    </source>
</evidence>
<keyword evidence="6 10" id="KW-0378">Hydrolase</keyword>
<reference evidence="14 15" key="1">
    <citation type="submission" date="2017-01" db="EMBL/GenBank/DDBJ databases">
        <title>The recent genome duplication of the halophilic yeast Hortaea werneckii: insights from long-read sequencing.</title>
        <authorList>
            <person name="Sinha S."/>
            <person name="Flibotte S."/>
            <person name="Neira M."/>
            <person name="Lenassi M."/>
            <person name="Gostincar C."/>
            <person name="Stajich J.E."/>
            <person name="Nislow C.E."/>
        </authorList>
    </citation>
    <scope>NUCLEOTIDE SEQUENCE [LARGE SCALE GENOMIC DNA]</scope>
    <source>
        <strain evidence="14 15">EXF-2000</strain>
    </source>
</reference>
<name>A0A1Z5SNF4_HORWE</name>
<evidence type="ECO:0000256" key="1">
    <source>
        <dbReference type="ARBA" id="ARBA00001452"/>
    </source>
</evidence>
<dbReference type="VEuPathDB" id="FungiDB:BTJ68_15209"/>
<evidence type="ECO:0000256" key="13">
    <source>
        <dbReference type="SAM" id="SignalP"/>
    </source>
</evidence>
<dbReference type="InterPro" id="IPR005198">
    <property type="entry name" value="Glyco_hydro_76"/>
</dbReference>
<comment type="caution">
    <text evidence="14">The sequence shown here is derived from an EMBL/GenBank/DDBJ whole genome shotgun (WGS) entry which is preliminary data.</text>
</comment>
<evidence type="ECO:0000256" key="10">
    <source>
        <dbReference type="PIRNR" id="PIRNR016302"/>
    </source>
</evidence>
<evidence type="ECO:0000256" key="7">
    <source>
        <dbReference type="ARBA" id="ARBA00023136"/>
    </source>
</evidence>